<proteinExistence type="predicted"/>
<dbReference type="InterPro" id="IPR038694">
    <property type="entry name" value="DUF427_sf"/>
</dbReference>
<reference evidence="2 3" key="1">
    <citation type="submission" date="2015-06" db="EMBL/GenBank/DDBJ databases">
        <title>Draft genome of the ant-associated black yeast Phialophora attae CBS 131958.</title>
        <authorList>
            <person name="Moreno L.F."/>
            <person name="Stielow B.J."/>
            <person name="de Hoog S."/>
            <person name="Vicente V.A."/>
            <person name="Weiss V.A."/>
            <person name="de Vries M."/>
            <person name="Cruz L.M."/>
            <person name="Souza E.M."/>
        </authorList>
    </citation>
    <scope>NUCLEOTIDE SEQUENCE [LARGE SCALE GENOMIC DNA]</scope>
    <source>
        <strain evidence="2 3">CBS 131958</strain>
    </source>
</reference>
<keyword evidence="3" id="KW-1185">Reference proteome</keyword>
<comment type="caution">
    <text evidence="2">The sequence shown here is derived from an EMBL/GenBank/DDBJ whole genome shotgun (WGS) entry which is preliminary data.</text>
</comment>
<name>A0A0N1P0Y1_9EURO</name>
<dbReference type="Pfam" id="PF04248">
    <property type="entry name" value="NTP_transf_9"/>
    <property type="match status" value="1"/>
</dbReference>
<dbReference type="PANTHER" id="PTHR43058">
    <property type="entry name" value="SLR0655 PROTEIN"/>
    <property type="match status" value="1"/>
</dbReference>
<organism evidence="2 3">
    <name type="scientific">Cyphellophora attinorum</name>
    <dbReference type="NCBI Taxonomy" id="1664694"/>
    <lineage>
        <taxon>Eukaryota</taxon>
        <taxon>Fungi</taxon>
        <taxon>Dikarya</taxon>
        <taxon>Ascomycota</taxon>
        <taxon>Pezizomycotina</taxon>
        <taxon>Eurotiomycetes</taxon>
        <taxon>Chaetothyriomycetidae</taxon>
        <taxon>Chaetothyriales</taxon>
        <taxon>Cyphellophoraceae</taxon>
        <taxon>Cyphellophora</taxon>
    </lineage>
</organism>
<dbReference type="GeneID" id="28733806"/>
<evidence type="ECO:0000313" key="3">
    <source>
        <dbReference type="Proteomes" id="UP000038010"/>
    </source>
</evidence>
<dbReference type="RefSeq" id="XP_018002936.1">
    <property type="nucleotide sequence ID" value="XM_018141926.1"/>
</dbReference>
<dbReference type="STRING" id="1664694.A0A0N1P0Y1"/>
<evidence type="ECO:0000259" key="1">
    <source>
        <dbReference type="Pfam" id="PF04248"/>
    </source>
</evidence>
<evidence type="ECO:0000313" key="2">
    <source>
        <dbReference type="EMBL" id="KPI42973.1"/>
    </source>
</evidence>
<feature type="domain" description="DUF427" evidence="1">
    <location>
        <begin position="2"/>
        <end position="73"/>
    </location>
</feature>
<protein>
    <recommendedName>
        <fullName evidence="1">DUF427 domain-containing protein</fullName>
    </recommendedName>
</protein>
<dbReference type="InterPro" id="IPR007361">
    <property type="entry name" value="DUF427"/>
</dbReference>
<dbReference type="AlphaFoldDB" id="A0A0N1P0Y1"/>
<gene>
    <name evidence="2" type="ORF">AB675_1993</name>
</gene>
<dbReference type="PANTHER" id="PTHR43058:SF1">
    <property type="entry name" value="DUF427 DOMAIN-CONTAINING PROTEIN"/>
    <property type="match status" value="1"/>
</dbReference>
<dbReference type="Proteomes" id="UP000038010">
    <property type="component" value="Unassembled WGS sequence"/>
</dbReference>
<sequence length="116" mass="12780">MTAYYLPPSSISPSFALAKIPGRTSLCEWKGRATYWTITAATDKSKSVSGKIWSYDSPTPSFKEIKGYLSFYASGVPWECFVDGEKVAPQEGDFYGGWVTSELEGRMKGGPGTWGW</sequence>
<dbReference type="EMBL" id="LFJN01000006">
    <property type="protein sequence ID" value="KPI42973.1"/>
    <property type="molecule type" value="Genomic_DNA"/>
</dbReference>
<accession>A0A0N1P0Y1</accession>
<dbReference type="VEuPathDB" id="FungiDB:AB675_1993"/>
<dbReference type="Gene3D" id="2.170.150.40">
    <property type="entry name" value="Domain of unknown function (DUF427)"/>
    <property type="match status" value="1"/>
</dbReference>
<dbReference type="OrthoDB" id="18996at2759"/>